<gene>
    <name evidence="3" type="ORF">MVI01_71730</name>
    <name evidence="4" type="ORF">SAMN04488504_109303</name>
</gene>
<evidence type="ECO:0000256" key="2">
    <source>
        <dbReference type="SAM" id="MobiDB-lite"/>
    </source>
</evidence>
<keyword evidence="1" id="KW-0175">Coiled coil</keyword>
<feature type="compositionally biased region" description="Pro residues" evidence="2">
    <location>
        <begin position="168"/>
        <end position="195"/>
    </location>
</feature>
<evidence type="ECO:0000256" key="1">
    <source>
        <dbReference type="SAM" id="Coils"/>
    </source>
</evidence>
<evidence type="ECO:0000313" key="3">
    <source>
        <dbReference type="EMBL" id="GEL75389.1"/>
    </source>
</evidence>
<feature type="region of interest" description="Disordered" evidence="2">
    <location>
        <begin position="298"/>
        <end position="330"/>
    </location>
</feature>
<dbReference type="Proteomes" id="UP000198717">
    <property type="component" value="Unassembled WGS sequence"/>
</dbReference>
<evidence type="ECO:0000313" key="6">
    <source>
        <dbReference type="Proteomes" id="UP000321224"/>
    </source>
</evidence>
<feature type="compositionally biased region" description="Basic and acidic residues" evidence="2">
    <location>
        <begin position="298"/>
        <end position="310"/>
    </location>
</feature>
<comment type="caution">
    <text evidence="3">The sequence shown here is derived from an EMBL/GenBank/DDBJ whole genome shotgun (WGS) entry which is preliminary data.</text>
</comment>
<dbReference type="RefSeq" id="WP_090492067.1">
    <property type="nucleotide sequence ID" value="NZ_BJVY01000071.1"/>
</dbReference>
<dbReference type="EMBL" id="BJVY01000071">
    <property type="protein sequence ID" value="GEL75389.1"/>
    <property type="molecule type" value="Genomic_DNA"/>
</dbReference>
<dbReference type="EMBL" id="FNAJ01000009">
    <property type="protein sequence ID" value="SDE65750.1"/>
    <property type="molecule type" value="Genomic_DNA"/>
</dbReference>
<reference evidence="3 6" key="2">
    <citation type="submission" date="2019-07" db="EMBL/GenBank/DDBJ databases">
        <title>Whole genome shotgun sequence of Myxococcus virescens NBRC 100334.</title>
        <authorList>
            <person name="Hosoyama A."/>
            <person name="Uohara A."/>
            <person name="Ohji S."/>
            <person name="Ichikawa N."/>
        </authorList>
    </citation>
    <scope>NUCLEOTIDE SEQUENCE [LARGE SCALE GENOMIC DNA]</scope>
    <source>
        <strain evidence="3 6">NBRC 100334</strain>
    </source>
</reference>
<accession>A0A511HSC6</accession>
<evidence type="ECO:0000313" key="5">
    <source>
        <dbReference type="Proteomes" id="UP000198717"/>
    </source>
</evidence>
<dbReference type="Proteomes" id="UP000321224">
    <property type="component" value="Unassembled WGS sequence"/>
</dbReference>
<feature type="compositionally biased region" description="Basic and acidic residues" evidence="2">
    <location>
        <begin position="202"/>
        <end position="214"/>
    </location>
</feature>
<protein>
    <submittedName>
        <fullName evidence="3">Uncharacterized protein</fullName>
    </submittedName>
</protein>
<feature type="coiled-coil region" evidence="1">
    <location>
        <begin position="1"/>
        <end position="32"/>
    </location>
</feature>
<dbReference type="AlphaFoldDB" id="A0A511HSC6"/>
<name>A0A511HSC6_9BACT</name>
<feature type="compositionally biased region" description="Basic and acidic residues" evidence="2">
    <location>
        <begin position="321"/>
        <end position="330"/>
    </location>
</feature>
<reference evidence="4 5" key="1">
    <citation type="submission" date="2016-10" db="EMBL/GenBank/DDBJ databases">
        <authorList>
            <person name="Varghese N."/>
            <person name="Submissions S."/>
        </authorList>
    </citation>
    <scope>NUCLEOTIDE SEQUENCE [LARGE SCALE GENOMIC DNA]</scope>
    <source>
        <strain evidence="4 5">DSM 2260</strain>
    </source>
</reference>
<evidence type="ECO:0000313" key="4">
    <source>
        <dbReference type="EMBL" id="SDE65750.1"/>
    </source>
</evidence>
<feature type="region of interest" description="Disordered" evidence="2">
    <location>
        <begin position="164"/>
        <end position="232"/>
    </location>
</feature>
<proteinExistence type="predicted"/>
<organism evidence="3 6">
    <name type="scientific">Myxococcus virescens</name>
    <dbReference type="NCBI Taxonomy" id="83456"/>
    <lineage>
        <taxon>Bacteria</taxon>
        <taxon>Pseudomonadati</taxon>
        <taxon>Myxococcota</taxon>
        <taxon>Myxococcia</taxon>
        <taxon>Myxococcales</taxon>
        <taxon>Cystobacterineae</taxon>
        <taxon>Myxococcaceae</taxon>
        <taxon>Myxococcus</taxon>
    </lineage>
</organism>
<sequence length="330" mass="35668">MTTLQAELADVRAELARTKEQLLRAEARAEGERIGYARAYADAHASAMAQALAALKDALSTTPAPASRRRSVAAPSLYVLGDEHGRMLAGVSANPRARARERKGTLLAHAPADTATAESLGLSSREWRTPTPDAVAYVAAHAVTRTSVRTHTYADEARTDAYAQRSYTPPPSPLFPPPPPSVPSPSTPLYPPSPRGSPDDDGGVRTPDDAHHADGTLPFERPADAGPPAESLRDGVERVFLAARGKPYRWQRRDDDASRELMALAGDGGMAEVLERWGHGVTATYRQRCDSLTDLVRRWNDNATPEERAPRRTSTGPAPASKHDDNPQPW</sequence>
<keyword evidence="5" id="KW-1185">Reference proteome</keyword>